<reference evidence="1" key="2">
    <citation type="submission" date="2021-01" db="EMBL/GenBank/DDBJ databases">
        <authorList>
            <person name="Schikora-Tamarit M.A."/>
        </authorList>
    </citation>
    <scope>NUCLEOTIDE SEQUENCE</scope>
    <source>
        <strain evidence="1">CBS2887</strain>
    </source>
</reference>
<reference evidence="1" key="1">
    <citation type="journal article" date="2021" name="Open Biol.">
        <title>Shared evolutionary footprints suggest mitochondrial oxidative damage underlies multiple complex I losses in fungi.</title>
        <authorList>
            <person name="Schikora-Tamarit M.A."/>
            <person name="Marcet-Houben M."/>
            <person name="Nosek J."/>
            <person name="Gabaldon T."/>
        </authorList>
    </citation>
    <scope>NUCLEOTIDE SEQUENCE</scope>
    <source>
        <strain evidence="1">CBS2887</strain>
    </source>
</reference>
<dbReference type="EMBL" id="JAEUBG010000665">
    <property type="protein sequence ID" value="KAH3687692.1"/>
    <property type="molecule type" value="Genomic_DNA"/>
</dbReference>
<name>A0A9P8QAZ2_WICPI</name>
<gene>
    <name evidence="1" type="ORF">WICPIJ_001315</name>
</gene>
<comment type="caution">
    <text evidence="1">The sequence shown here is derived from an EMBL/GenBank/DDBJ whole genome shotgun (WGS) entry which is preliminary data.</text>
</comment>
<organism evidence="1 2">
    <name type="scientific">Wickerhamomyces pijperi</name>
    <name type="common">Yeast</name>
    <name type="synonym">Pichia pijperi</name>
    <dbReference type="NCBI Taxonomy" id="599730"/>
    <lineage>
        <taxon>Eukaryota</taxon>
        <taxon>Fungi</taxon>
        <taxon>Dikarya</taxon>
        <taxon>Ascomycota</taxon>
        <taxon>Saccharomycotina</taxon>
        <taxon>Saccharomycetes</taxon>
        <taxon>Phaffomycetales</taxon>
        <taxon>Wickerhamomycetaceae</taxon>
        <taxon>Wickerhamomyces</taxon>
    </lineage>
</organism>
<protein>
    <submittedName>
        <fullName evidence="1">Uncharacterized protein</fullName>
    </submittedName>
</protein>
<keyword evidence="2" id="KW-1185">Reference proteome</keyword>
<sequence>MVRVVANDQTLTWENQRQQLLGILLILKVQEHRKLRDAQVIDGVNRRLGHRVQYQLPHIVHGHFTATATATANWHGLGPTDSQSLHGLRNYQPGRIKRRSTDRMVFIIRSVQNQRRTVETLQNRVYGLMVLFQDHRPGVYGLFANHVVNYEVMRMLEVITEQLEVEILPIVDLYEVNQRLVNFMW</sequence>
<accession>A0A9P8QAZ2</accession>
<proteinExistence type="predicted"/>
<evidence type="ECO:0000313" key="2">
    <source>
        <dbReference type="Proteomes" id="UP000774326"/>
    </source>
</evidence>
<evidence type="ECO:0000313" key="1">
    <source>
        <dbReference type="EMBL" id="KAH3687692.1"/>
    </source>
</evidence>
<dbReference type="AlphaFoldDB" id="A0A9P8QAZ2"/>
<dbReference type="Proteomes" id="UP000774326">
    <property type="component" value="Unassembled WGS sequence"/>
</dbReference>